<comment type="caution">
    <text evidence="1">The sequence shown here is derived from an EMBL/GenBank/DDBJ whole genome shotgun (WGS) entry which is preliminary data.</text>
</comment>
<reference evidence="1 2" key="1">
    <citation type="journal article" date="2019" name="Sci. Rep.">
        <title>Orb-weaving spider Araneus ventricosus genome elucidates the spidroin gene catalogue.</title>
        <authorList>
            <person name="Kono N."/>
            <person name="Nakamura H."/>
            <person name="Ohtoshi R."/>
            <person name="Moran D.A.P."/>
            <person name="Shinohara A."/>
            <person name="Yoshida Y."/>
            <person name="Fujiwara M."/>
            <person name="Mori M."/>
            <person name="Tomita M."/>
            <person name="Arakawa K."/>
        </authorList>
    </citation>
    <scope>NUCLEOTIDE SEQUENCE [LARGE SCALE GENOMIC DNA]</scope>
</reference>
<name>A0A4Y2DK25_ARAVE</name>
<protein>
    <submittedName>
        <fullName evidence="1">Uncharacterized protein</fullName>
    </submittedName>
</protein>
<dbReference type="EMBL" id="BGPR01000384">
    <property type="protein sequence ID" value="GBM17163.1"/>
    <property type="molecule type" value="Genomic_DNA"/>
</dbReference>
<evidence type="ECO:0000313" key="1">
    <source>
        <dbReference type="EMBL" id="GBM17163.1"/>
    </source>
</evidence>
<dbReference type="AlphaFoldDB" id="A0A4Y2DK25"/>
<organism evidence="1 2">
    <name type="scientific">Araneus ventricosus</name>
    <name type="common">Orbweaver spider</name>
    <name type="synonym">Epeira ventricosa</name>
    <dbReference type="NCBI Taxonomy" id="182803"/>
    <lineage>
        <taxon>Eukaryota</taxon>
        <taxon>Metazoa</taxon>
        <taxon>Ecdysozoa</taxon>
        <taxon>Arthropoda</taxon>
        <taxon>Chelicerata</taxon>
        <taxon>Arachnida</taxon>
        <taxon>Araneae</taxon>
        <taxon>Araneomorphae</taxon>
        <taxon>Entelegynae</taxon>
        <taxon>Araneoidea</taxon>
        <taxon>Araneidae</taxon>
        <taxon>Araneus</taxon>
    </lineage>
</organism>
<evidence type="ECO:0000313" key="2">
    <source>
        <dbReference type="Proteomes" id="UP000499080"/>
    </source>
</evidence>
<keyword evidence="2" id="KW-1185">Reference proteome</keyword>
<proteinExistence type="predicted"/>
<dbReference type="Proteomes" id="UP000499080">
    <property type="component" value="Unassembled WGS sequence"/>
</dbReference>
<accession>A0A4Y2DK25</accession>
<sequence length="95" mass="11274">MDAATVYSDLETGFRVLSSMEGARSLWNTEYMIMSQMEDSLVAWREEQCQFFTAEANPKQKSEDLRRLHLKEYEFNKRKKIYKKDFVIGNPSSYE</sequence>
<gene>
    <name evidence="1" type="ORF">AVEN_47572_1</name>
</gene>